<dbReference type="InterPro" id="IPR016694">
    <property type="entry name" value="UCP017292"/>
</dbReference>
<dbReference type="GO" id="GO:0045041">
    <property type="term" value="P:protein import into mitochondrial intermembrane space"/>
    <property type="evidence" value="ECO:0007669"/>
    <property type="project" value="TreeGrafter"/>
</dbReference>
<dbReference type="Pfam" id="PF05495">
    <property type="entry name" value="zf-CHY"/>
    <property type="match status" value="1"/>
</dbReference>
<dbReference type="SUPFAM" id="SSF161219">
    <property type="entry name" value="CHY zinc finger-like"/>
    <property type="match status" value="1"/>
</dbReference>
<dbReference type="PATRIC" id="fig|889306.3.peg.448"/>
<dbReference type="InterPro" id="IPR037274">
    <property type="entry name" value="Znf_CHY_sf"/>
</dbReference>
<proteinExistence type="predicted"/>
<evidence type="ECO:0000256" key="2">
    <source>
        <dbReference type="ARBA" id="ARBA00022771"/>
    </source>
</evidence>
<dbReference type="Proteomes" id="UP000031938">
    <property type="component" value="Unassembled WGS sequence"/>
</dbReference>
<dbReference type="EMBL" id="JXRP01000006">
    <property type="protein sequence ID" value="KIL52076.1"/>
    <property type="molecule type" value="Genomic_DNA"/>
</dbReference>
<protein>
    <submittedName>
        <fullName evidence="5">Zinc finger domain containing protein</fullName>
    </submittedName>
</protein>
<dbReference type="AlphaFoldDB" id="A0A0C2W680"/>
<organism evidence="5 6">
    <name type="scientific">Jeotgalibacillus soli</name>
    <dbReference type="NCBI Taxonomy" id="889306"/>
    <lineage>
        <taxon>Bacteria</taxon>
        <taxon>Bacillati</taxon>
        <taxon>Bacillota</taxon>
        <taxon>Bacilli</taxon>
        <taxon>Bacillales</taxon>
        <taxon>Caryophanaceae</taxon>
        <taxon>Jeotgalibacillus</taxon>
    </lineage>
</organism>
<evidence type="ECO:0000256" key="1">
    <source>
        <dbReference type="ARBA" id="ARBA00022723"/>
    </source>
</evidence>
<dbReference type="RefSeq" id="WP_041085867.1">
    <property type="nucleotide sequence ID" value="NZ_JXRP01000006.1"/>
</dbReference>
<keyword evidence="3" id="KW-0862">Zinc</keyword>
<dbReference type="GO" id="GO:0008270">
    <property type="term" value="F:zinc ion binding"/>
    <property type="evidence" value="ECO:0007669"/>
    <property type="project" value="UniProtKB-KW"/>
</dbReference>
<accession>A0A0C2W680</accession>
<dbReference type="InterPro" id="IPR008913">
    <property type="entry name" value="Znf_CHY"/>
</dbReference>
<gene>
    <name evidence="5" type="ORF">KP78_04460</name>
</gene>
<evidence type="ECO:0000313" key="5">
    <source>
        <dbReference type="EMBL" id="KIL52076.1"/>
    </source>
</evidence>
<sequence length="109" mass="12450">MNCKGIEVYGPVIDDETRCTHYHSVKDIIAIKFYCCKNYFPCVECHKEDGCGKYAVWPMKEFHEKAILCGSCGSELSIDEYLNCQSTCPQCEAAFNPGCSLHKHFYFEV</sequence>
<keyword evidence="6" id="KW-1185">Reference proteome</keyword>
<dbReference type="OrthoDB" id="882119at2"/>
<dbReference type="InterPro" id="IPR052604">
    <property type="entry name" value="Mito_Tim_assembly_helper"/>
</dbReference>
<keyword evidence="1" id="KW-0479">Metal-binding</keyword>
<keyword evidence="2" id="KW-0863">Zinc-finger</keyword>
<dbReference type="STRING" id="889306.KP78_04460"/>
<reference evidence="5 6" key="1">
    <citation type="submission" date="2015-01" db="EMBL/GenBank/DDBJ databases">
        <title>Genome sequencing of Jeotgalibacillus soli.</title>
        <authorList>
            <person name="Goh K.M."/>
            <person name="Chan K.-G."/>
            <person name="Yaakop A.S."/>
            <person name="Ee R."/>
            <person name="Gan H.M."/>
            <person name="Chan C.S."/>
        </authorList>
    </citation>
    <scope>NUCLEOTIDE SEQUENCE [LARGE SCALE GENOMIC DNA]</scope>
    <source>
        <strain evidence="5 6">P9</strain>
    </source>
</reference>
<name>A0A0C2W680_9BACL</name>
<evidence type="ECO:0000313" key="6">
    <source>
        <dbReference type="Proteomes" id="UP000031938"/>
    </source>
</evidence>
<dbReference type="PANTHER" id="PTHR28082:SF1">
    <property type="entry name" value="HELPER OF TIM PROTEIN 13"/>
    <property type="match status" value="1"/>
</dbReference>
<comment type="caution">
    <text evidence="5">The sequence shown here is derived from an EMBL/GenBank/DDBJ whole genome shotgun (WGS) entry which is preliminary data.</text>
</comment>
<dbReference type="PIRSF" id="PIRSF017292">
    <property type="entry name" value="UCP017292_Znf_CHY"/>
    <property type="match status" value="1"/>
</dbReference>
<dbReference type="PANTHER" id="PTHR28082">
    <property type="entry name" value="ZINC FINGER PROTEIN"/>
    <property type="match status" value="1"/>
</dbReference>
<dbReference type="PROSITE" id="PS51266">
    <property type="entry name" value="ZF_CHY"/>
    <property type="match status" value="1"/>
</dbReference>
<evidence type="ECO:0000256" key="3">
    <source>
        <dbReference type="ARBA" id="ARBA00022833"/>
    </source>
</evidence>
<evidence type="ECO:0000259" key="4">
    <source>
        <dbReference type="PROSITE" id="PS51266"/>
    </source>
</evidence>
<feature type="domain" description="CHY-type" evidence="4">
    <location>
        <begin position="12"/>
        <end position="93"/>
    </location>
</feature>